<keyword evidence="3" id="KW-1185">Reference proteome</keyword>
<evidence type="ECO:0000313" key="2">
    <source>
        <dbReference type="EMBL" id="MBB5823180.1"/>
    </source>
</evidence>
<dbReference type="Gene3D" id="3.90.1200.10">
    <property type="match status" value="1"/>
</dbReference>
<dbReference type="Gene3D" id="3.30.200.20">
    <property type="entry name" value="Phosphorylase Kinase, domain 1"/>
    <property type="match status" value="1"/>
</dbReference>
<dbReference type="SUPFAM" id="SSF56112">
    <property type="entry name" value="Protein kinase-like (PK-like)"/>
    <property type="match status" value="1"/>
</dbReference>
<dbReference type="PANTHER" id="PTHR21310">
    <property type="entry name" value="AMINOGLYCOSIDE PHOSPHOTRANSFERASE-RELATED-RELATED"/>
    <property type="match status" value="1"/>
</dbReference>
<dbReference type="EMBL" id="JACHMP010000001">
    <property type="protein sequence ID" value="MBB5823180.1"/>
    <property type="molecule type" value="Genomic_DNA"/>
</dbReference>
<keyword evidence="2" id="KW-0418">Kinase</keyword>
<dbReference type="InterPro" id="IPR051678">
    <property type="entry name" value="AGP_Transferase"/>
</dbReference>
<dbReference type="PANTHER" id="PTHR21310:SF40">
    <property type="entry name" value="AMINOGLYCOSIDE PHOSPHOTRANSFERASE DOMAIN-CONTAINING PROTEIN-RELATED"/>
    <property type="match status" value="1"/>
</dbReference>
<dbReference type="Proteomes" id="UP000540685">
    <property type="component" value="Unassembled WGS sequence"/>
</dbReference>
<dbReference type="InterPro" id="IPR041726">
    <property type="entry name" value="ACAD10_11_N"/>
</dbReference>
<dbReference type="InterPro" id="IPR011009">
    <property type="entry name" value="Kinase-like_dom_sf"/>
</dbReference>
<organism evidence="2 3">
    <name type="scientific">Streptosporangium becharense</name>
    <dbReference type="NCBI Taxonomy" id="1816182"/>
    <lineage>
        <taxon>Bacteria</taxon>
        <taxon>Bacillati</taxon>
        <taxon>Actinomycetota</taxon>
        <taxon>Actinomycetes</taxon>
        <taxon>Streptosporangiales</taxon>
        <taxon>Streptosporangiaceae</taxon>
        <taxon>Streptosporangium</taxon>
    </lineage>
</organism>
<gene>
    <name evidence="2" type="ORF">F4562_006242</name>
</gene>
<dbReference type="GO" id="GO:0016301">
    <property type="term" value="F:kinase activity"/>
    <property type="evidence" value="ECO:0007669"/>
    <property type="project" value="UniProtKB-KW"/>
</dbReference>
<feature type="domain" description="Aminoglycoside phosphotransferase" evidence="1">
    <location>
        <begin position="39"/>
        <end position="264"/>
    </location>
</feature>
<evidence type="ECO:0000259" key="1">
    <source>
        <dbReference type="Pfam" id="PF01636"/>
    </source>
</evidence>
<name>A0A7W9MJK9_9ACTN</name>
<keyword evidence="2" id="KW-0808">Transferase</keyword>
<dbReference type="InterPro" id="IPR002575">
    <property type="entry name" value="Aminoglycoside_PTrfase"/>
</dbReference>
<accession>A0A7W9MJK9</accession>
<dbReference type="AlphaFoldDB" id="A0A7W9MJK9"/>
<comment type="caution">
    <text evidence="2">The sequence shown here is derived from an EMBL/GenBank/DDBJ whole genome shotgun (WGS) entry which is preliminary data.</text>
</comment>
<sequence length="366" mass="39730">MPVPQQRDPQLTRRRLTTWLADRLPDAADLRLTELTIPPSRGFANETLIVRARTATRDHHLVVRVEPAAHRVYPRGSLDAEYRLMRGLAATGTVPVPAVHFHEPDASVLGAPFLVMSFVPGDVPGDLPSYHSAGWLAELEPRRRAEPWRAALAALAAVHRLRPGDLGLGFLDRPAFGPTGTAQELGYYAAHLDFFGCADEPVPLAALEWLKANRPAGEAAPGLLWGDARLGNIVFRDLRPVALLDWEMAALGPAEIDLGWFLWMDRFLSEGIGVPRLAGLPGRAETVAEFGRLLGRPVRDPHYYEVLAGFRFALITARVQRLLDTSGTLPPGVTVPLHANAVRLLAAVTGTGEPAATRVKSGSTSP</sequence>
<reference evidence="2 3" key="1">
    <citation type="submission" date="2020-08" db="EMBL/GenBank/DDBJ databases">
        <title>Sequencing the genomes of 1000 actinobacteria strains.</title>
        <authorList>
            <person name="Klenk H.-P."/>
        </authorList>
    </citation>
    <scope>NUCLEOTIDE SEQUENCE [LARGE SCALE GENOMIC DNA]</scope>
    <source>
        <strain evidence="2 3">DSM 46887</strain>
    </source>
</reference>
<evidence type="ECO:0000313" key="3">
    <source>
        <dbReference type="Proteomes" id="UP000540685"/>
    </source>
</evidence>
<dbReference type="RefSeq" id="WP_184540182.1">
    <property type="nucleotide sequence ID" value="NZ_JACHMP010000001.1"/>
</dbReference>
<proteinExistence type="predicted"/>
<dbReference type="Pfam" id="PF01636">
    <property type="entry name" value="APH"/>
    <property type="match status" value="1"/>
</dbReference>
<dbReference type="CDD" id="cd05154">
    <property type="entry name" value="ACAD10_11_N-like"/>
    <property type="match status" value="1"/>
</dbReference>
<protein>
    <submittedName>
        <fullName evidence="2">Aminoglycoside phosphotransferase (APT) family kinase protein</fullName>
    </submittedName>
</protein>